<accession>U1Q0V7</accession>
<comment type="caution">
    <text evidence="2">The sequence shown here is derived from an EMBL/GenBank/DDBJ whole genome shotgun (WGS) entry which is preliminary data.</text>
</comment>
<name>U1Q0V7_9ACTO</name>
<feature type="compositionally biased region" description="Polar residues" evidence="1">
    <location>
        <begin position="54"/>
        <end position="64"/>
    </location>
</feature>
<evidence type="ECO:0000313" key="2">
    <source>
        <dbReference type="EMBL" id="ERH21645.1"/>
    </source>
</evidence>
<sequence>MSPVGEAQYQQIRASQVQVVEALADDPGAGVVGCGEGLDETGSPRRPSPILAMQSASTRVSTRL</sequence>
<dbReference type="Proteomes" id="UP000016498">
    <property type="component" value="Unassembled WGS sequence"/>
</dbReference>
<dbReference type="AlphaFoldDB" id="U1Q0V7"/>
<evidence type="ECO:0000256" key="1">
    <source>
        <dbReference type="SAM" id="MobiDB-lite"/>
    </source>
</evidence>
<dbReference type="HOGENOM" id="CLU_2857574_0_0_11"/>
<organism evidence="2 3">
    <name type="scientific">Actinomyces johnsonii F0510</name>
    <dbReference type="NCBI Taxonomy" id="1227262"/>
    <lineage>
        <taxon>Bacteria</taxon>
        <taxon>Bacillati</taxon>
        <taxon>Actinomycetota</taxon>
        <taxon>Actinomycetes</taxon>
        <taxon>Actinomycetales</taxon>
        <taxon>Actinomycetaceae</taxon>
        <taxon>Actinomyces</taxon>
    </lineage>
</organism>
<dbReference type="EMBL" id="AWSD01000055">
    <property type="protein sequence ID" value="ERH21645.1"/>
    <property type="molecule type" value="Genomic_DNA"/>
</dbReference>
<evidence type="ECO:0000313" key="3">
    <source>
        <dbReference type="Proteomes" id="UP000016498"/>
    </source>
</evidence>
<protein>
    <submittedName>
        <fullName evidence="2">Uncharacterized protein</fullName>
    </submittedName>
</protein>
<gene>
    <name evidence="2" type="ORF">HMPREF1549_00541</name>
</gene>
<reference evidence="2 3" key="1">
    <citation type="submission" date="2013-06" db="EMBL/GenBank/DDBJ databases">
        <authorList>
            <person name="Weinstock G."/>
            <person name="Sodergren E."/>
            <person name="Lobos E.A."/>
            <person name="Fulton L."/>
            <person name="Fulton R."/>
            <person name="Courtney L."/>
            <person name="Fronick C."/>
            <person name="O'Laughlin M."/>
            <person name="Godfrey J."/>
            <person name="Wilson R.M."/>
            <person name="Miner T."/>
            <person name="Farmer C."/>
            <person name="Delehaunty K."/>
            <person name="Cordes M."/>
            <person name="Minx P."/>
            <person name="Tomlinson C."/>
            <person name="Chen J."/>
            <person name="Wollam A."/>
            <person name="Pepin K.H."/>
            <person name="Bhonagiri V."/>
            <person name="Zhang X."/>
            <person name="Warren W."/>
            <person name="Mitreva M."/>
            <person name="Mardis E.R."/>
            <person name="Wilson R.K."/>
        </authorList>
    </citation>
    <scope>NUCLEOTIDE SEQUENCE [LARGE SCALE GENOMIC DNA]</scope>
    <source>
        <strain evidence="2 3">F0510</strain>
    </source>
</reference>
<proteinExistence type="predicted"/>
<feature type="region of interest" description="Disordered" evidence="1">
    <location>
        <begin position="31"/>
        <end position="64"/>
    </location>
</feature>